<sequence length="79" mass="8385">MQPPASAVLAACSIEMSFTLARKRSRPRQREPWDQEQGPFPDIAGSVLVSCSAQTTAANRIPPVAMATVAIATVTFVLA</sequence>
<evidence type="ECO:0000313" key="1">
    <source>
        <dbReference type="EMBL" id="GAW26660.1"/>
    </source>
</evidence>
<dbReference type="Proteomes" id="UP000054516">
    <property type="component" value="Unassembled WGS sequence"/>
</dbReference>
<organism evidence="1">
    <name type="scientific">Rosellinia necatrix</name>
    <name type="common">White root-rot fungus</name>
    <dbReference type="NCBI Taxonomy" id="77044"/>
    <lineage>
        <taxon>Eukaryota</taxon>
        <taxon>Fungi</taxon>
        <taxon>Dikarya</taxon>
        <taxon>Ascomycota</taxon>
        <taxon>Pezizomycotina</taxon>
        <taxon>Sordariomycetes</taxon>
        <taxon>Xylariomycetidae</taxon>
        <taxon>Xylariales</taxon>
        <taxon>Xylariaceae</taxon>
        <taxon>Rosellinia</taxon>
    </lineage>
</organism>
<name>A0A1S8AAC6_ROSNE</name>
<proteinExistence type="predicted"/>
<dbReference type="AlphaFoldDB" id="A0A1S8AAC6"/>
<protein>
    <submittedName>
        <fullName evidence="1">Uncharacterized protein</fullName>
    </submittedName>
</protein>
<dbReference type="EMBL" id="DF977486">
    <property type="protein sequence ID" value="GAW26660.1"/>
    <property type="molecule type" value="Genomic_DNA"/>
</dbReference>
<gene>
    <name evidence="1" type="ORF">SAMD00023353_4100920</name>
</gene>
<accession>A0A1S8AAC6</accession>
<evidence type="ECO:0000313" key="2">
    <source>
        <dbReference type="Proteomes" id="UP000054516"/>
    </source>
</evidence>
<reference evidence="1" key="1">
    <citation type="submission" date="2016-03" db="EMBL/GenBank/DDBJ databases">
        <title>Draft genome sequence of Rosellinia necatrix.</title>
        <authorList>
            <person name="Kanematsu S."/>
        </authorList>
    </citation>
    <scope>NUCLEOTIDE SEQUENCE [LARGE SCALE GENOMIC DNA]</scope>
    <source>
        <strain evidence="1">W97</strain>
    </source>
</reference>
<keyword evidence="2" id="KW-1185">Reference proteome</keyword>